<feature type="region of interest" description="Disordered" evidence="2">
    <location>
        <begin position="122"/>
        <end position="185"/>
    </location>
</feature>
<dbReference type="SUPFAM" id="SSF47027">
    <property type="entry name" value="Acyl-CoA binding protein"/>
    <property type="match status" value="1"/>
</dbReference>
<comment type="caution">
    <text evidence="5">The sequence shown here is derived from an EMBL/GenBank/DDBJ whole genome shotgun (WGS) entry which is preliminary data.</text>
</comment>
<feature type="compositionally biased region" description="Basic and acidic residues" evidence="2">
    <location>
        <begin position="168"/>
        <end position="178"/>
    </location>
</feature>
<evidence type="ECO:0000313" key="6">
    <source>
        <dbReference type="Proteomes" id="UP001169217"/>
    </source>
</evidence>
<protein>
    <recommendedName>
        <fullName evidence="4">ACB domain-containing protein</fullName>
    </recommendedName>
</protein>
<sequence>MADSVDRVFVHALNTVKKIPKTGASRPPPSDRLRLYGLYKQAMEGDVDGVMERPTSASGMPADELQREKDKWDAWNLQKGLSRTEAKRRYIEALIETMHKYATTPDAKELVSELEFVWNQIKNNSPSSTDSSPKGTGYTGELRQFQPPLTGSEGPLKVLSPMSEDDAAERNSDGRIGYDDDDEGDALVPSSNWSRSVERALEKLSAEVAALREQITTGREWKSKKSRSFPAWLRWFTWVIMKHLAIDMVLLAFILLWMRKRKDRRLEDLVRAGVKLMRESRHCDFYLRCGQESDWHSDFDNSDGLVGKMQAISDQSTRLEKAGASADYTMEEEEEDIPQAVPALAMFVPLEESLFDPYDAPRTEIERIKLCQENLEKHTAAVEQNLVFVYEREHKRILQVAKQEEAEKGFIETPAGLMQGEEALIMESVHAPIPPGADYNDRHLSTYKPPETPQVMPPRPSALQWSLYNAGQAVGQLHGYHNHAQELKEPYQEMLNAALKASSADQGQGGGPARS</sequence>
<evidence type="ECO:0000256" key="2">
    <source>
        <dbReference type="SAM" id="MobiDB-lite"/>
    </source>
</evidence>
<gene>
    <name evidence="5" type="ORF">CLIM01_04171</name>
</gene>
<feature type="transmembrane region" description="Helical" evidence="3">
    <location>
        <begin position="235"/>
        <end position="257"/>
    </location>
</feature>
<dbReference type="PANTHER" id="PTHR23310">
    <property type="entry name" value="ACYL-COA-BINDING PROTEIN, ACBP"/>
    <property type="match status" value="1"/>
</dbReference>
<feature type="domain" description="ACB" evidence="4">
    <location>
        <begin position="5"/>
        <end position="103"/>
    </location>
</feature>
<keyword evidence="6" id="KW-1185">Reference proteome</keyword>
<name>A0ABQ9Q3W8_9PEZI</name>
<keyword evidence="3" id="KW-1133">Transmembrane helix</keyword>
<evidence type="ECO:0000256" key="1">
    <source>
        <dbReference type="ARBA" id="ARBA00023121"/>
    </source>
</evidence>
<dbReference type="Pfam" id="PF00887">
    <property type="entry name" value="ACBP"/>
    <property type="match status" value="1"/>
</dbReference>
<dbReference type="PROSITE" id="PS51228">
    <property type="entry name" value="ACB_2"/>
    <property type="match status" value="1"/>
</dbReference>
<keyword evidence="1" id="KW-0446">Lipid-binding</keyword>
<feature type="compositionally biased region" description="Polar residues" evidence="2">
    <location>
        <begin position="122"/>
        <end position="134"/>
    </location>
</feature>
<evidence type="ECO:0000259" key="4">
    <source>
        <dbReference type="PROSITE" id="PS51228"/>
    </source>
</evidence>
<dbReference type="InterPro" id="IPR035984">
    <property type="entry name" value="Acyl-CoA-binding_sf"/>
</dbReference>
<evidence type="ECO:0000256" key="3">
    <source>
        <dbReference type="SAM" id="Phobius"/>
    </source>
</evidence>
<dbReference type="InterPro" id="IPR014352">
    <property type="entry name" value="FERM/acyl-CoA-bd_prot_sf"/>
</dbReference>
<dbReference type="Proteomes" id="UP001169217">
    <property type="component" value="Unassembled WGS sequence"/>
</dbReference>
<keyword evidence="3" id="KW-0812">Transmembrane</keyword>
<dbReference type="InterPro" id="IPR000582">
    <property type="entry name" value="Acyl-CoA-binding_protein"/>
</dbReference>
<keyword evidence="3" id="KW-0472">Membrane</keyword>
<dbReference type="Gene3D" id="1.20.80.10">
    <property type="match status" value="1"/>
</dbReference>
<accession>A0ABQ9Q3W8</accession>
<proteinExistence type="predicted"/>
<organism evidence="5 6">
    <name type="scientific">Colletotrichum limetticola</name>
    <dbReference type="NCBI Taxonomy" id="1209924"/>
    <lineage>
        <taxon>Eukaryota</taxon>
        <taxon>Fungi</taxon>
        <taxon>Dikarya</taxon>
        <taxon>Ascomycota</taxon>
        <taxon>Pezizomycotina</taxon>
        <taxon>Sordariomycetes</taxon>
        <taxon>Hypocreomycetidae</taxon>
        <taxon>Glomerellales</taxon>
        <taxon>Glomerellaceae</taxon>
        <taxon>Colletotrichum</taxon>
        <taxon>Colletotrichum acutatum species complex</taxon>
    </lineage>
</organism>
<reference evidence="5" key="1">
    <citation type="submission" date="2023-04" db="EMBL/GenBank/DDBJ databases">
        <title>Colletotrichum limetticola genome sequence.</title>
        <authorList>
            <person name="Baroncelli R."/>
        </authorList>
    </citation>
    <scope>NUCLEOTIDE SEQUENCE</scope>
    <source>
        <strain evidence="5">KLA-Anderson</strain>
    </source>
</reference>
<dbReference type="PANTHER" id="PTHR23310:SF133">
    <property type="entry name" value="COA BINDING PROTEIN, PUTATIVE (AFU_ORTHOLOGUE AFUA_1G12300)-RELATED"/>
    <property type="match status" value="1"/>
</dbReference>
<dbReference type="EMBL" id="JARUPT010000095">
    <property type="protein sequence ID" value="KAK0378468.1"/>
    <property type="molecule type" value="Genomic_DNA"/>
</dbReference>
<evidence type="ECO:0000313" key="5">
    <source>
        <dbReference type="EMBL" id="KAK0378468.1"/>
    </source>
</evidence>